<gene>
    <name evidence="8" type="ORF">SSX86_004292</name>
</gene>
<comment type="similarity">
    <text evidence="4">Belongs to the small heat shock protein (HSP20) family.</text>
</comment>
<evidence type="ECO:0000256" key="1">
    <source>
        <dbReference type="ARBA" id="ARBA00004162"/>
    </source>
</evidence>
<feature type="compositionally biased region" description="Acidic residues" evidence="5">
    <location>
        <begin position="135"/>
        <end position="147"/>
    </location>
</feature>
<protein>
    <recommendedName>
        <fullName evidence="7">SHSP domain-containing protein</fullName>
    </recommendedName>
</protein>
<dbReference type="SUPFAM" id="SSF49764">
    <property type="entry name" value="HSP20-like chaperones"/>
    <property type="match status" value="1"/>
</dbReference>
<comment type="subcellular location">
    <subcellularLocation>
        <location evidence="1">Cell membrane</location>
        <topology evidence="1">Single-pass membrane protein</topology>
    </subcellularLocation>
</comment>
<dbReference type="PANTHER" id="PTHR43670:SF34">
    <property type="entry name" value="HSP20-LIKE CHAPERONES SUPERFAMILY PROTEIN"/>
    <property type="match status" value="1"/>
</dbReference>
<keyword evidence="9" id="KW-1185">Reference proteome</keyword>
<keyword evidence="6" id="KW-1133">Transmembrane helix</keyword>
<dbReference type="CDD" id="cd06464">
    <property type="entry name" value="ACD_sHsps-like"/>
    <property type="match status" value="1"/>
</dbReference>
<keyword evidence="3" id="KW-0611">Plant defense</keyword>
<evidence type="ECO:0000256" key="2">
    <source>
        <dbReference type="ARBA" id="ARBA00022475"/>
    </source>
</evidence>
<dbReference type="PANTHER" id="PTHR43670">
    <property type="entry name" value="HEAT SHOCK PROTEIN 26"/>
    <property type="match status" value="1"/>
</dbReference>
<evidence type="ECO:0000256" key="5">
    <source>
        <dbReference type="SAM" id="MobiDB-lite"/>
    </source>
</evidence>
<evidence type="ECO:0000313" key="8">
    <source>
        <dbReference type="EMBL" id="KAK9075962.1"/>
    </source>
</evidence>
<evidence type="ECO:0000256" key="6">
    <source>
        <dbReference type="SAM" id="Phobius"/>
    </source>
</evidence>
<reference evidence="8 9" key="1">
    <citation type="submission" date="2024-04" db="EMBL/GenBank/DDBJ databases">
        <title>The reference genome of an endangered Asteraceae, Deinandra increscens subsp. villosa, native to the Central Coast of California.</title>
        <authorList>
            <person name="Guilliams M."/>
            <person name="Hasenstab-Lehman K."/>
            <person name="Meyer R."/>
            <person name="Mcevoy S."/>
        </authorList>
    </citation>
    <scope>NUCLEOTIDE SEQUENCE [LARGE SCALE GENOMIC DNA]</scope>
    <source>
        <tissue evidence="8">Leaf</tissue>
    </source>
</reference>
<comment type="caution">
    <text evidence="8">The sequence shown here is derived from an EMBL/GenBank/DDBJ whole genome shotgun (WGS) entry which is preliminary data.</text>
</comment>
<evidence type="ECO:0000256" key="4">
    <source>
        <dbReference type="PROSITE-ProRule" id="PRU00285"/>
    </source>
</evidence>
<organism evidence="8 9">
    <name type="scientific">Deinandra increscens subsp. villosa</name>
    <dbReference type="NCBI Taxonomy" id="3103831"/>
    <lineage>
        <taxon>Eukaryota</taxon>
        <taxon>Viridiplantae</taxon>
        <taxon>Streptophyta</taxon>
        <taxon>Embryophyta</taxon>
        <taxon>Tracheophyta</taxon>
        <taxon>Spermatophyta</taxon>
        <taxon>Magnoliopsida</taxon>
        <taxon>eudicotyledons</taxon>
        <taxon>Gunneridae</taxon>
        <taxon>Pentapetalae</taxon>
        <taxon>asterids</taxon>
        <taxon>campanulids</taxon>
        <taxon>Asterales</taxon>
        <taxon>Asteraceae</taxon>
        <taxon>Asteroideae</taxon>
        <taxon>Heliantheae alliance</taxon>
        <taxon>Madieae</taxon>
        <taxon>Madiinae</taxon>
        <taxon>Deinandra</taxon>
    </lineage>
</organism>
<evidence type="ECO:0000313" key="9">
    <source>
        <dbReference type="Proteomes" id="UP001408789"/>
    </source>
</evidence>
<evidence type="ECO:0000256" key="3">
    <source>
        <dbReference type="ARBA" id="ARBA00022821"/>
    </source>
</evidence>
<accession>A0AAP0DNR5</accession>
<dbReference type="EMBL" id="JBCNJP010000007">
    <property type="protein sequence ID" value="KAK9075962.1"/>
    <property type="molecule type" value="Genomic_DNA"/>
</dbReference>
<keyword evidence="2" id="KW-1003">Cell membrane</keyword>
<dbReference type="GO" id="GO:0034605">
    <property type="term" value="P:cellular response to heat"/>
    <property type="evidence" value="ECO:0007669"/>
    <property type="project" value="TreeGrafter"/>
</dbReference>
<feature type="transmembrane region" description="Helical" evidence="6">
    <location>
        <begin position="161"/>
        <end position="180"/>
    </location>
</feature>
<dbReference type="GO" id="GO:0005886">
    <property type="term" value="C:plasma membrane"/>
    <property type="evidence" value="ECO:0007669"/>
    <property type="project" value="UniProtKB-SubCell"/>
</dbReference>
<keyword evidence="6" id="KW-0812">Transmembrane</keyword>
<dbReference type="InterPro" id="IPR008978">
    <property type="entry name" value="HSP20-like_chaperone"/>
</dbReference>
<keyword evidence="6" id="KW-0472">Membrane</keyword>
<dbReference type="Proteomes" id="UP001408789">
    <property type="component" value="Unassembled WGS sequence"/>
</dbReference>
<feature type="region of interest" description="Disordered" evidence="5">
    <location>
        <begin position="121"/>
        <end position="147"/>
    </location>
</feature>
<dbReference type="Gene3D" id="2.60.40.790">
    <property type="match status" value="1"/>
</dbReference>
<name>A0AAP0DNR5_9ASTR</name>
<dbReference type="PROSITE" id="PS01031">
    <property type="entry name" value="SHSP"/>
    <property type="match status" value="1"/>
</dbReference>
<dbReference type="GO" id="GO:0006952">
    <property type="term" value="P:defense response"/>
    <property type="evidence" value="ECO:0007669"/>
    <property type="project" value="UniProtKB-KW"/>
</dbReference>
<dbReference type="AlphaFoldDB" id="A0AAP0DNR5"/>
<sequence length="191" mass="21259">MDFKLDLKLENELDLSISKNEPVVVFTTHQTDSMFILTFDLKKGGYGKNDIKIEINEDGSRMTVSGENPNINRRGFHKIFTIPQGVILDKVKARFDQDQSRLAIRMPKLVKGIAGIGIQEVKDPDPVPGTSKENVDDEIKDSEQVEDNADTKKVATYTTPMIAAGSTLLVSLIVALFTFIRSKNQSTKKTT</sequence>
<feature type="domain" description="SHSP" evidence="7">
    <location>
        <begin position="14"/>
        <end position="124"/>
    </location>
</feature>
<proteinExistence type="inferred from homology"/>
<evidence type="ECO:0000259" key="7">
    <source>
        <dbReference type="PROSITE" id="PS01031"/>
    </source>
</evidence>
<dbReference type="InterPro" id="IPR002068">
    <property type="entry name" value="A-crystallin/Hsp20_dom"/>
</dbReference>